<dbReference type="AlphaFoldDB" id="A0A4R6J6A5"/>
<dbReference type="RefSeq" id="WP_133805435.1">
    <property type="nucleotide sequence ID" value="NZ_SNWQ01000034.1"/>
</dbReference>
<dbReference type="EMBL" id="SNWQ01000034">
    <property type="protein sequence ID" value="TDO31000.1"/>
    <property type="molecule type" value="Genomic_DNA"/>
</dbReference>
<keyword evidence="2" id="KW-1185">Reference proteome</keyword>
<dbReference type="OrthoDB" id="4325268at2"/>
<proteinExistence type="predicted"/>
<gene>
    <name evidence="1" type="ORF">EV643_13424</name>
</gene>
<reference evidence="1 2" key="1">
    <citation type="submission" date="2019-03" db="EMBL/GenBank/DDBJ databases">
        <title>Genomic Encyclopedia of Type Strains, Phase III (KMG-III): the genomes of soil and plant-associated and newly described type strains.</title>
        <authorList>
            <person name="Whitman W."/>
        </authorList>
    </citation>
    <scope>NUCLEOTIDE SEQUENCE [LARGE SCALE GENOMIC DNA]</scope>
    <source>
        <strain evidence="1 2">VKM Ac-2527</strain>
    </source>
</reference>
<name>A0A4R6J6A5_9ACTN</name>
<dbReference type="Proteomes" id="UP000295388">
    <property type="component" value="Unassembled WGS sequence"/>
</dbReference>
<comment type="caution">
    <text evidence="1">The sequence shown here is derived from an EMBL/GenBank/DDBJ whole genome shotgun (WGS) entry which is preliminary data.</text>
</comment>
<sequence length="98" mass="10764">MTTLAIALEDGFDDDHVVVRINDRVVFDEEHVSSRYHSVAQMFDVPVTADEVRAAVQVPTRGLADETTLDVTRKPNLRISITAGDVVFDAGSAPLYYA</sequence>
<organism evidence="1 2">
    <name type="scientific">Kribbella caucasensis</name>
    <dbReference type="NCBI Taxonomy" id="2512215"/>
    <lineage>
        <taxon>Bacteria</taxon>
        <taxon>Bacillati</taxon>
        <taxon>Actinomycetota</taxon>
        <taxon>Actinomycetes</taxon>
        <taxon>Propionibacteriales</taxon>
        <taxon>Kribbellaceae</taxon>
        <taxon>Kribbella</taxon>
    </lineage>
</organism>
<accession>A0A4R6J6A5</accession>
<protein>
    <submittedName>
        <fullName evidence="1">Uncharacterized protein</fullName>
    </submittedName>
</protein>
<evidence type="ECO:0000313" key="2">
    <source>
        <dbReference type="Proteomes" id="UP000295388"/>
    </source>
</evidence>
<evidence type="ECO:0000313" key="1">
    <source>
        <dbReference type="EMBL" id="TDO31000.1"/>
    </source>
</evidence>